<name>A0A9P8LDF2_9PEZI</name>
<dbReference type="EMBL" id="JAGHQM010000421">
    <property type="protein sequence ID" value="KAH0562050.1"/>
    <property type="molecule type" value="Genomic_DNA"/>
</dbReference>
<gene>
    <name evidence="1" type="ORF">GP486_003245</name>
</gene>
<keyword evidence="2" id="KW-1185">Reference proteome</keyword>
<dbReference type="Proteomes" id="UP000750711">
    <property type="component" value="Unassembled WGS sequence"/>
</dbReference>
<sequence length="370" mass="41094">MVHPHVGSAGGRPGQDVLIVCGRQEMECEVFAKDTLAKMFISLHNFMGRQTSSEIDTTLLRLIALREGVMSNTQDRGLLALLNQVRRLNATDPRDKVHAIFGLTDSNLARMGLRPDYNIDPGQLLTNVALALLKGSTNLDVFSVPHSDSELSRQLPSWVPDWSNTTDHTRPLVPRREGGACRHNHKAFCASGVSTLPPPEVEADPETGNLRGRLKLHGYVLGQVTRLVTPFPEAEGPFDSLLRWVVLDEAPRSMFDGFGVIPQKLKEAKMKMDCARFLRPPGTTFTLQMWPGSNERYAPTGEKSAVACARTLCADYMLYKEEDVVRSFRAWVHRLQTRMHGMWCQLACVNIPLPAIQPHLIDFGGMTASG</sequence>
<accession>A0A9P8LDF2</accession>
<dbReference type="AlphaFoldDB" id="A0A9P8LDF2"/>
<protein>
    <submittedName>
        <fullName evidence="1">Uncharacterized protein</fullName>
    </submittedName>
</protein>
<reference evidence="1" key="1">
    <citation type="submission" date="2021-03" db="EMBL/GenBank/DDBJ databases">
        <title>Comparative genomics and phylogenomic investigation of the class Geoglossomycetes provide insights into ecological specialization and systematics.</title>
        <authorList>
            <person name="Melie T."/>
            <person name="Pirro S."/>
            <person name="Miller A.N."/>
            <person name="Quandt A."/>
        </authorList>
    </citation>
    <scope>NUCLEOTIDE SEQUENCE</scope>
    <source>
        <strain evidence="1">CAQ_001_2017</strain>
    </source>
</reference>
<evidence type="ECO:0000313" key="2">
    <source>
        <dbReference type="Proteomes" id="UP000750711"/>
    </source>
</evidence>
<dbReference type="PANTHER" id="PTHR24148:SF64">
    <property type="entry name" value="HETEROKARYON INCOMPATIBILITY DOMAIN-CONTAINING PROTEIN"/>
    <property type="match status" value="1"/>
</dbReference>
<dbReference type="InterPro" id="IPR052895">
    <property type="entry name" value="HetReg/Transcr_Mod"/>
</dbReference>
<organism evidence="1 2">
    <name type="scientific">Trichoglossum hirsutum</name>
    <dbReference type="NCBI Taxonomy" id="265104"/>
    <lineage>
        <taxon>Eukaryota</taxon>
        <taxon>Fungi</taxon>
        <taxon>Dikarya</taxon>
        <taxon>Ascomycota</taxon>
        <taxon>Pezizomycotina</taxon>
        <taxon>Geoglossomycetes</taxon>
        <taxon>Geoglossales</taxon>
        <taxon>Geoglossaceae</taxon>
        <taxon>Trichoglossum</taxon>
    </lineage>
</organism>
<evidence type="ECO:0000313" key="1">
    <source>
        <dbReference type="EMBL" id="KAH0562050.1"/>
    </source>
</evidence>
<dbReference type="PANTHER" id="PTHR24148">
    <property type="entry name" value="ANKYRIN REPEAT DOMAIN-CONTAINING PROTEIN 39 HOMOLOG-RELATED"/>
    <property type="match status" value="1"/>
</dbReference>
<comment type="caution">
    <text evidence="1">The sequence shown here is derived from an EMBL/GenBank/DDBJ whole genome shotgun (WGS) entry which is preliminary data.</text>
</comment>
<proteinExistence type="predicted"/>